<dbReference type="EMBL" id="KQ759885">
    <property type="protein sequence ID" value="OAD62149.1"/>
    <property type="molecule type" value="Genomic_DNA"/>
</dbReference>
<proteinExistence type="predicted"/>
<name>A0A310SRL3_9HYME</name>
<reference evidence="1 2" key="1">
    <citation type="submission" date="2015-07" db="EMBL/GenBank/DDBJ databases">
        <title>The genome of Eufriesea mexicana.</title>
        <authorList>
            <person name="Pan H."/>
            <person name="Kapheim K."/>
        </authorList>
    </citation>
    <scope>NUCLEOTIDE SEQUENCE [LARGE SCALE GENOMIC DNA]</scope>
    <source>
        <strain evidence="1">0111107269</strain>
        <tissue evidence="1">Whole body</tissue>
    </source>
</reference>
<evidence type="ECO:0000313" key="2">
    <source>
        <dbReference type="Proteomes" id="UP000250275"/>
    </source>
</evidence>
<organism evidence="1 2">
    <name type="scientific">Eufriesea mexicana</name>
    <dbReference type="NCBI Taxonomy" id="516756"/>
    <lineage>
        <taxon>Eukaryota</taxon>
        <taxon>Metazoa</taxon>
        <taxon>Ecdysozoa</taxon>
        <taxon>Arthropoda</taxon>
        <taxon>Hexapoda</taxon>
        <taxon>Insecta</taxon>
        <taxon>Pterygota</taxon>
        <taxon>Neoptera</taxon>
        <taxon>Endopterygota</taxon>
        <taxon>Hymenoptera</taxon>
        <taxon>Apocrita</taxon>
        <taxon>Aculeata</taxon>
        <taxon>Apoidea</taxon>
        <taxon>Anthophila</taxon>
        <taxon>Apidae</taxon>
        <taxon>Eufriesea</taxon>
    </lineage>
</organism>
<dbReference type="Proteomes" id="UP000250275">
    <property type="component" value="Unassembled WGS sequence"/>
</dbReference>
<accession>A0A310SRL3</accession>
<sequence length="64" mass="7824">MYTCYYARMHGWIGAYKRIPHAYRKVHRFFKTLLKFCFGNTCNDLQSFYRTNGKCMKIRVVEFL</sequence>
<keyword evidence="2" id="KW-1185">Reference proteome</keyword>
<protein>
    <submittedName>
        <fullName evidence="1">Uncharacterized protein</fullName>
    </submittedName>
</protein>
<evidence type="ECO:0000313" key="1">
    <source>
        <dbReference type="EMBL" id="OAD62149.1"/>
    </source>
</evidence>
<dbReference type="AlphaFoldDB" id="A0A310SRL3"/>
<gene>
    <name evidence="1" type="ORF">WN48_07204</name>
</gene>